<dbReference type="GO" id="GO:0034473">
    <property type="term" value="P:U1 snRNA 3'-end processing"/>
    <property type="evidence" value="ECO:0007669"/>
    <property type="project" value="TreeGrafter"/>
</dbReference>
<dbReference type="Pfam" id="PF03725">
    <property type="entry name" value="RNase_PH_C"/>
    <property type="match status" value="1"/>
</dbReference>
<dbReference type="InterPro" id="IPR033100">
    <property type="entry name" value="Rrp45"/>
</dbReference>
<dbReference type="GO" id="GO:0000177">
    <property type="term" value="C:cytoplasmic exosome (RNase complex)"/>
    <property type="evidence" value="ECO:0007669"/>
    <property type="project" value="TreeGrafter"/>
</dbReference>
<evidence type="ECO:0000256" key="6">
    <source>
        <dbReference type="ARBA" id="ARBA00023242"/>
    </source>
</evidence>
<dbReference type="EMBL" id="JABELV010000106">
    <property type="protein sequence ID" value="KAG7530885.1"/>
    <property type="molecule type" value="Genomic_DNA"/>
</dbReference>
<evidence type="ECO:0000259" key="8">
    <source>
        <dbReference type="Pfam" id="PF03725"/>
    </source>
</evidence>
<comment type="subcellular location">
    <subcellularLocation>
        <location evidence="2">Cytoplasm</location>
    </subcellularLocation>
    <subcellularLocation>
        <location evidence="1">Nucleus</location>
    </subcellularLocation>
</comment>
<dbReference type="GO" id="GO:0071028">
    <property type="term" value="P:nuclear mRNA surveillance"/>
    <property type="evidence" value="ECO:0007669"/>
    <property type="project" value="TreeGrafter"/>
</dbReference>
<dbReference type="InterPro" id="IPR036345">
    <property type="entry name" value="ExoRNase_PH_dom2_sf"/>
</dbReference>
<dbReference type="InterPro" id="IPR020568">
    <property type="entry name" value="Ribosomal_Su5_D2-typ_SF"/>
</dbReference>
<dbReference type="GO" id="GO:0000467">
    <property type="term" value="P:exonucleolytic trimming to generate mature 3'-end of 5.8S rRNA from tricistronic rRNA transcript (SSU-rRNA, 5.8S rRNA, LSU-rRNA)"/>
    <property type="evidence" value="ECO:0007669"/>
    <property type="project" value="TreeGrafter"/>
</dbReference>
<dbReference type="AlphaFoldDB" id="A0A8K0JIV7"/>
<dbReference type="InterPro" id="IPR050590">
    <property type="entry name" value="Exosome_comp_Rrp42_subfam"/>
</dbReference>
<comment type="similarity">
    <text evidence="3">Belongs to the RNase PH family.</text>
</comment>
<dbReference type="InterPro" id="IPR027408">
    <property type="entry name" value="PNPase/RNase_PH_dom_sf"/>
</dbReference>
<evidence type="ECO:0008006" key="11">
    <source>
        <dbReference type="Google" id="ProtNLM"/>
    </source>
</evidence>
<dbReference type="GO" id="GO:0034476">
    <property type="term" value="P:U5 snRNA 3'-end processing"/>
    <property type="evidence" value="ECO:0007669"/>
    <property type="project" value="TreeGrafter"/>
</dbReference>
<evidence type="ECO:0000256" key="3">
    <source>
        <dbReference type="ARBA" id="ARBA00006678"/>
    </source>
</evidence>
<dbReference type="Proteomes" id="UP000812966">
    <property type="component" value="Unassembled WGS sequence"/>
</dbReference>
<keyword evidence="4" id="KW-0963">Cytoplasm</keyword>
<evidence type="ECO:0000313" key="9">
    <source>
        <dbReference type="EMBL" id="KAG7530885.1"/>
    </source>
</evidence>
<dbReference type="GO" id="GO:0071038">
    <property type="term" value="P:TRAMP-dependent tRNA surveillance pathway"/>
    <property type="evidence" value="ECO:0007669"/>
    <property type="project" value="TreeGrafter"/>
</dbReference>
<dbReference type="SUPFAM" id="SSF55666">
    <property type="entry name" value="Ribonuclease PH domain 2-like"/>
    <property type="match status" value="1"/>
</dbReference>
<evidence type="ECO:0000259" key="7">
    <source>
        <dbReference type="Pfam" id="PF01138"/>
    </source>
</evidence>
<dbReference type="GO" id="GO:0016075">
    <property type="term" value="P:rRNA catabolic process"/>
    <property type="evidence" value="ECO:0007669"/>
    <property type="project" value="TreeGrafter"/>
</dbReference>
<accession>A0A8K0JIV7</accession>
<dbReference type="PANTHER" id="PTHR11097">
    <property type="entry name" value="EXOSOME COMPLEX EXONUCLEASE RIBOSOMAL RNA PROCESSING PROTEIN"/>
    <property type="match status" value="1"/>
</dbReference>
<dbReference type="GO" id="GO:0071035">
    <property type="term" value="P:nuclear polyadenylation-dependent rRNA catabolic process"/>
    <property type="evidence" value="ECO:0007669"/>
    <property type="project" value="TreeGrafter"/>
</dbReference>
<keyword evidence="6" id="KW-0539">Nucleus</keyword>
<proteinExistence type="inferred from homology"/>
<dbReference type="GO" id="GO:0035925">
    <property type="term" value="F:mRNA 3'-UTR AU-rich region binding"/>
    <property type="evidence" value="ECO:0007669"/>
    <property type="project" value="TreeGrafter"/>
</dbReference>
<protein>
    <recommendedName>
        <fullName evidence="11">Exosome complex component RRP45</fullName>
    </recommendedName>
</protein>
<keyword evidence="5" id="KW-0694">RNA-binding</keyword>
<evidence type="ECO:0000256" key="4">
    <source>
        <dbReference type="ARBA" id="ARBA00022490"/>
    </source>
</evidence>
<dbReference type="Gene3D" id="3.30.230.70">
    <property type="entry name" value="GHMP Kinase, N-terminal domain"/>
    <property type="match status" value="1"/>
</dbReference>
<dbReference type="CDD" id="cd11368">
    <property type="entry name" value="RNase_PH_RRP45"/>
    <property type="match status" value="1"/>
</dbReference>
<sequence length="295" mass="32574">MPRDIPVPTINRSFVQAALEKGHRLDGRRPLERRRLLIQFPDPEETSVSGLGRVEVSLGKTKVLARVSAELTNPRSDRPFEGLLSITSEIGPLAGEAFHGEGRTTEEEVILTRLLEKAIRRSEAVDREALCVVAGEKVWHIKLHIHFLSSDGNLIDAGCLAGMTALRHFRRPEVERLDRDDGMAAIWKVYPTDERAPVPLSIHHTPLCVTFAYLEGNLLLLDPTSQESQIASGTLTLTLNAQRELCVLSKAGGNPLGVEELMKVVTLGVDVVREMTSEMESALKADEAVRIVDVR</sequence>
<evidence type="ECO:0000256" key="5">
    <source>
        <dbReference type="ARBA" id="ARBA00022884"/>
    </source>
</evidence>
<dbReference type="InterPro" id="IPR015847">
    <property type="entry name" value="ExoRNase_PH_dom2"/>
</dbReference>
<dbReference type="GO" id="GO:0034475">
    <property type="term" value="P:U4 snRNA 3'-end processing"/>
    <property type="evidence" value="ECO:0007669"/>
    <property type="project" value="TreeGrafter"/>
</dbReference>
<keyword evidence="10" id="KW-1185">Reference proteome</keyword>
<feature type="domain" description="Exoribonuclease phosphorolytic" evidence="7">
    <location>
        <begin position="52"/>
        <end position="172"/>
    </location>
</feature>
<dbReference type="PANTHER" id="PTHR11097:SF14">
    <property type="entry name" value="EXOSOME COMPLEX COMPONENT RRP45"/>
    <property type="match status" value="1"/>
</dbReference>
<gene>
    <name evidence="9" type="ORF">FFLO_04748</name>
</gene>
<reference evidence="9" key="1">
    <citation type="submission" date="2020-04" db="EMBL/GenBank/DDBJ databases">
        <title>Analysis of mating type loci in Filobasidium floriforme.</title>
        <authorList>
            <person name="Nowrousian M."/>
        </authorList>
    </citation>
    <scope>NUCLEOTIDE SEQUENCE</scope>
    <source>
        <strain evidence="9">CBS 6242</strain>
    </source>
</reference>
<organism evidence="9 10">
    <name type="scientific">Filobasidium floriforme</name>
    <dbReference type="NCBI Taxonomy" id="5210"/>
    <lineage>
        <taxon>Eukaryota</taxon>
        <taxon>Fungi</taxon>
        <taxon>Dikarya</taxon>
        <taxon>Basidiomycota</taxon>
        <taxon>Agaricomycotina</taxon>
        <taxon>Tremellomycetes</taxon>
        <taxon>Filobasidiales</taxon>
        <taxon>Filobasidiaceae</taxon>
        <taxon>Filobasidium</taxon>
    </lineage>
</organism>
<dbReference type="GO" id="GO:0000176">
    <property type="term" value="C:nuclear exosome (RNase complex)"/>
    <property type="evidence" value="ECO:0007669"/>
    <property type="project" value="UniProtKB-ARBA"/>
</dbReference>
<evidence type="ECO:0000256" key="1">
    <source>
        <dbReference type="ARBA" id="ARBA00004123"/>
    </source>
</evidence>
<feature type="domain" description="Exoribonuclease phosphorolytic" evidence="8">
    <location>
        <begin position="205"/>
        <end position="269"/>
    </location>
</feature>
<name>A0A8K0JIV7_9TREE</name>
<dbReference type="SUPFAM" id="SSF54211">
    <property type="entry name" value="Ribosomal protein S5 domain 2-like"/>
    <property type="match status" value="1"/>
</dbReference>
<comment type="caution">
    <text evidence="9">The sequence shown here is derived from an EMBL/GenBank/DDBJ whole genome shotgun (WGS) entry which is preliminary data.</text>
</comment>
<evidence type="ECO:0000313" key="10">
    <source>
        <dbReference type="Proteomes" id="UP000812966"/>
    </source>
</evidence>
<evidence type="ECO:0000256" key="2">
    <source>
        <dbReference type="ARBA" id="ARBA00004496"/>
    </source>
</evidence>
<dbReference type="Pfam" id="PF01138">
    <property type="entry name" value="RNase_PH"/>
    <property type="match status" value="1"/>
</dbReference>
<dbReference type="InterPro" id="IPR001247">
    <property type="entry name" value="ExoRNase_PH_dom1"/>
</dbReference>